<evidence type="ECO:0000313" key="2">
    <source>
        <dbReference type="EMBL" id="CAF1660791.1"/>
    </source>
</evidence>
<dbReference type="Proteomes" id="UP000663828">
    <property type="component" value="Unassembled WGS sequence"/>
</dbReference>
<feature type="compositionally biased region" description="Polar residues" evidence="1">
    <location>
        <begin position="75"/>
        <end position="103"/>
    </location>
</feature>
<proteinExistence type="predicted"/>
<protein>
    <submittedName>
        <fullName evidence="2">Uncharacterized protein</fullName>
    </submittedName>
</protein>
<feature type="region of interest" description="Disordered" evidence="1">
    <location>
        <begin position="75"/>
        <end position="112"/>
    </location>
</feature>
<name>A0A816FFD6_ADIRI</name>
<organism evidence="2 3">
    <name type="scientific">Adineta ricciae</name>
    <name type="common">Rotifer</name>
    <dbReference type="NCBI Taxonomy" id="249248"/>
    <lineage>
        <taxon>Eukaryota</taxon>
        <taxon>Metazoa</taxon>
        <taxon>Spiralia</taxon>
        <taxon>Gnathifera</taxon>
        <taxon>Rotifera</taxon>
        <taxon>Eurotatoria</taxon>
        <taxon>Bdelloidea</taxon>
        <taxon>Adinetida</taxon>
        <taxon>Adinetidae</taxon>
        <taxon>Adineta</taxon>
    </lineage>
</organism>
<sequence length="112" mass="11958">MTSSPSTYLLPGPPALLGSKPILIKPSPPAILHPSIHQRPSLSTHVHPQMMKSMSPNDTFHPLTITTTTNGTSVLQANHNNNEDCSNGSNGHSLSQSMESINNIGLPDDEVK</sequence>
<keyword evidence="3" id="KW-1185">Reference proteome</keyword>
<evidence type="ECO:0000313" key="3">
    <source>
        <dbReference type="Proteomes" id="UP000663828"/>
    </source>
</evidence>
<reference evidence="2" key="1">
    <citation type="submission" date="2021-02" db="EMBL/GenBank/DDBJ databases">
        <authorList>
            <person name="Nowell W R."/>
        </authorList>
    </citation>
    <scope>NUCLEOTIDE SEQUENCE</scope>
</reference>
<comment type="caution">
    <text evidence="2">The sequence shown here is derived from an EMBL/GenBank/DDBJ whole genome shotgun (WGS) entry which is preliminary data.</text>
</comment>
<evidence type="ECO:0000256" key="1">
    <source>
        <dbReference type="SAM" id="MobiDB-lite"/>
    </source>
</evidence>
<feature type="region of interest" description="Disordered" evidence="1">
    <location>
        <begin position="1"/>
        <end position="21"/>
    </location>
</feature>
<gene>
    <name evidence="2" type="ORF">XAT740_LOCUS56822</name>
</gene>
<feature type="region of interest" description="Disordered" evidence="1">
    <location>
        <begin position="42"/>
        <end position="63"/>
    </location>
</feature>
<dbReference type="AlphaFoldDB" id="A0A816FFD6"/>
<accession>A0A816FFD6</accession>
<dbReference type="EMBL" id="CAJNOR010011373">
    <property type="protein sequence ID" value="CAF1660791.1"/>
    <property type="molecule type" value="Genomic_DNA"/>
</dbReference>